<keyword evidence="1" id="KW-1133">Transmembrane helix</keyword>
<dbReference type="PANTHER" id="PTHR43081">
    <property type="entry name" value="ADENYLATE CYCLASE, TERMINAL-DIFFERENTIATION SPECIFIC-RELATED"/>
    <property type="match status" value="1"/>
</dbReference>
<dbReference type="Pfam" id="PF11845">
    <property type="entry name" value="Tll0287-like"/>
    <property type="match status" value="1"/>
</dbReference>
<dbReference type="PANTHER" id="PTHR43081:SF18">
    <property type="entry name" value="BLL7624 PROTEIN"/>
    <property type="match status" value="1"/>
</dbReference>
<keyword evidence="1" id="KW-0812">Transmembrane</keyword>
<feature type="domain" description="Guanylate cyclase" evidence="2">
    <location>
        <begin position="289"/>
        <end position="424"/>
    </location>
</feature>
<dbReference type="SUPFAM" id="SSF55073">
    <property type="entry name" value="Nucleotide cyclase"/>
    <property type="match status" value="1"/>
</dbReference>
<dbReference type="Gene3D" id="3.30.70.1230">
    <property type="entry name" value="Nucleotide cyclase"/>
    <property type="match status" value="1"/>
</dbReference>
<dbReference type="EMBL" id="QOCE01000033">
    <property type="protein sequence ID" value="RBW54101.1"/>
    <property type="molecule type" value="Genomic_DNA"/>
</dbReference>
<keyword evidence="1" id="KW-0472">Membrane</keyword>
<dbReference type="Proteomes" id="UP000252706">
    <property type="component" value="Unassembled WGS sequence"/>
</dbReference>
<feature type="transmembrane region" description="Helical" evidence="1">
    <location>
        <begin position="12"/>
        <end position="34"/>
    </location>
</feature>
<proteinExistence type="predicted"/>
<evidence type="ECO:0000313" key="3">
    <source>
        <dbReference type="EMBL" id="RBW54101.1"/>
    </source>
</evidence>
<evidence type="ECO:0000313" key="4">
    <source>
        <dbReference type="Proteomes" id="UP000252706"/>
    </source>
</evidence>
<dbReference type="GO" id="GO:0006171">
    <property type="term" value="P:cAMP biosynthetic process"/>
    <property type="evidence" value="ECO:0007669"/>
    <property type="project" value="TreeGrafter"/>
</dbReference>
<dbReference type="GO" id="GO:0004016">
    <property type="term" value="F:adenylate cyclase activity"/>
    <property type="evidence" value="ECO:0007669"/>
    <property type="project" value="UniProtKB-ARBA"/>
</dbReference>
<dbReference type="Pfam" id="PF00211">
    <property type="entry name" value="Guanylate_cyc"/>
    <property type="match status" value="1"/>
</dbReference>
<dbReference type="AlphaFoldDB" id="A0A366WZF9"/>
<dbReference type="GO" id="GO:0035556">
    <property type="term" value="P:intracellular signal transduction"/>
    <property type="evidence" value="ECO:0007669"/>
    <property type="project" value="InterPro"/>
</dbReference>
<evidence type="ECO:0000259" key="2">
    <source>
        <dbReference type="PROSITE" id="PS50125"/>
    </source>
</evidence>
<evidence type="ECO:0000256" key="1">
    <source>
        <dbReference type="SAM" id="Phobius"/>
    </source>
</evidence>
<dbReference type="SMART" id="SM00044">
    <property type="entry name" value="CYCc"/>
    <property type="match status" value="1"/>
</dbReference>
<accession>A0A366WZF9</accession>
<dbReference type="PROSITE" id="PS50125">
    <property type="entry name" value="GUANYLATE_CYCLASE_2"/>
    <property type="match status" value="1"/>
</dbReference>
<dbReference type="InterPro" id="IPR001054">
    <property type="entry name" value="A/G_cyclase"/>
</dbReference>
<dbReference type="InterPro" id="IPR021796">
    <property type="entry name" value="Tll0287-like_dom"/>
</dbReference>
<name>A0A366WZF9_9RHOB</name>
<organism evidence="3 4">
    <name type="scientific">Phaeobacter gallaeciensis</name>
    <dbReference type="NCBI Taxonomy" id="60890"/>
    <lineage>
        <taxon>Bacteria</taxon>
        <taxon>Pseudomonadati</taxon>
        <taxon>Pseudomonadota</taxon>
        <taxon>Alphaproteobacteria</taxon>
        <taxon>Rhodobacterales</taxon>
        <taxon>Roseobacteraceae</taxon>
        <taxon>Phaeobacter</taxon>
    </lineage>
</organism>
<comment type="caution">
    <text evidence="3">The sequence shown here is derived from an EMBL/GenBank/DDBJ whole genome shotgun (WGS) entry which is preliminary data.</text>
</comment>
<protein>
    <submittedName>
        <fullName evidence="3">Adenylate/guanylate cyclase domain-containing protein</fullName>
    </submittedName>
</protein>
<dbReference type="InterPro" id="IPR050697">
    <property type="entry name" value="Adenylyl/Guanylyl_Cyclase_3/4"/>
</dbReference>
<dbReference type="OrthoDB" id="9789782at2"/>
<dbReference type="RefSeq" id="WP_113823899.1">
    <property type="nucleotide sequence ID" value="NZ_QOCE01000033.1"/>
</dbReference>
<dbReference type="InterPro" id="IPR029787">
    <property type="entry name" value="Nucleotide_cyclase"/>
</dbReference>
<dbReference type="CDD" id="cd07302">
    <property type="entry name" value="CHD"/>
    <property type="match status" value="1"/>
</dbReference>
<gene>
    <name evidence="3" type="ORF">DS909_13055</name>
</gene>
<sequence length="523" mass="57830">MDKFGRFFLTRPQWLVVLVLVAMTALPIAIWLDLRNLSDETLRRQASSLNGIISAVRSYYAKNVVGRIISTNGDTQTLHNYLDVAGAIPIPATLSLELGKEIGATEGDVRYRFVSDYTFTNRPAHTLVDFEKRALTEFRQNPTGATFLTNSTGNVRNREITLATPVIMSGSCVSCHNSHPESPKRDWKVGDVRAVQTVSVRQPVALNLWSFKWLLLYFAVAGTIGGLFAAIQFRLASGFSRLNDELAENNKFLADISLKISKYLSPQVYKSIFSGERDASISTERKKLTVFFSDIKDFTATTERMQPEELTELLNQYFTEMSLIAEAHGATIDKFIGDAIVAFFGDPETLGAKEDARACVRMALAMQDRLAELGQVWNEQGLEHPFKARMGINTGYCNVGNFGSADRMDYTIIGAEANLAARLEGIADPGGIVLSYETYAHVRDFVDAEPSDPVEFKGIARKIIPYHIKNAAPEAKVLPVAGMGDDGNLTLDLEPLDEATRRVVLTAIEDALRQVAQAKLKDK</sequence>
<feature type="transmembrane region" description="Helical" evidence="1">
    <location>
        <begin position="214"/>
        <end position="233"/>
    </location>
</feature>
<reference evidence="3 4" key="1">
    <citation type="submission" date="2018-07" db="EMBL/GenBank/DDBJ databases">
        <title>Modular assembly of carbohydrate-degrading microbial communities in the ocean.</title>
        <authorList>
            <person name="Enke T.N."/>
            <person name="Datta M.S."/>
            <person name="Schwartzman J.A."/>
            <person name="Cermak N."/>
            <person name="Schmitz D.A."/>
            <person name="Barrere J."/>
            <person name="Cordero O.X."/>
        </authorList>
    </citation>
    <scope>NUCLEOTIDE SEQUENCE [LARGE SCALE GENOMIC DNA]</scope>
    <source>
        <strain evidence="3 4">C3M10</strain>
    </source>
</reference>